<accession>A0A2T0UEX7</accession>
<proteinExistence type="predicted"/>
<evidence type="ECO:0000313" key="2">
    <source>
        <dbReference type="Proteomes" id="UP000238176"/>
    </source>
</evidence>
<name>A0A2T0UEX7_9ACTN</name>
<comment type="caution">
    <text evidence="1">The sequence shown here is derived from an EMBL/GenBank/DDBJ whole genome shotgun (WGS) entry which is preliminary data.</text>
</comment>
<sequence length="78" mass="9223">MEHAPIDTREPVFVGGQPHWLRAEVMRRLGKDRTTLWRWAKRKKITQRYYLGWACYPVAEVVQIETAQQDKEHSNGSN</sequence>
<dbReference type="EMBL" id="PVTJ01000009">
    <property type="protein sequence ID" value="PRY56490.1"/>
    <property type="molecule type" value="Genomic_DNA"/>
</dbReference>
<organism evidence="1 2">
    <name type="scientific">Glycomyces artemisiae</name>
    <dbReference type="NCBI Taxonomy" id="1076443"/>
    <lineage>
        <taxon>Bacteria</taxon>
        <taxon>Bacillati</taxon>
        <taxon>Actinomycetota</taxon>
        <taxon>Actinomycetes</taxon>
        <taxon>Glycomycetales</taxon>
        <taxon>Glycomycetaceae</taxon>
        <taxon>Glycomyces</taxon>
    </lineage>
</organism>
<keyword evidence="2" id="KW-1185">Reference proteome</keyword>
<gene>
    <name evidence="1" type="ORF">B0I28_109139</name>
</gene>
<protein>
    <recommendedName>
        <fullName evidence="3">Helix-turn-helix protein</fullName>
    </recommendedName>
</protein>
<evidence type="ECO:0008006" key="3">
    <source>
        <dbReference type="Google" id="ProtNLM"/>
    </source>
</evidence>
<dbReference type="AlphaFoldDB" id="A0A2T0UEX7"/>
<dbReference type="Proteomes" id="UP000238176">
    <property type="component" value="Unassembled WGS sequence"/>
</dbReference>
<evidence type="ECO:0000313" key="1">
    <source>
        <dbReference type="EMBL" id="PRY56490.1"/>
    </source>
</evidence>
<reference evidence="1 2" key="1">
    <citation type="submission" date="2018-03" db="EMBL/GenBank/DDBJ databases">
        <title>Genomic Encyclopedia of Type Strains, Phase III (KMG-III): the genomes of soil and plant-associated and newly described type strains.</title>
        <authorList>
            <person name="Whitman W."/>
        </authorList>
    </citation>
    <scope>NUCLEOTIDE SEQUENCE [LARGE SCALE GENOMIC DNA]</scope>
    <source>
        <strain evidence="1 2">CGMCC 4.7067</strain>
    </source>
</reference>